<dbReference type="Gene3D" id="3.40.50.1000">
    <property type="entry name" value="HAD superfamily/HAD-like"/>
    <property type="match status" value="1"/>
</dbReference>
<evidence type="ECO:0000313" key="1">
    <source>
        <dbReference type="EMBL" id="GET91969.1"/>
    </source>
</evidence>
<dbReference type="VEuPathDB" id="TriTrypDB:LtaPh_3323600"/>
<sequence length="201" mass="22385">MSSSTVKSDGDASTLVPRVIVFDLDGTLWTPEMYELWGGSPFKPHKQNPSIMIDKSGTEVRLIGESRDVLQTLASSPTWANTYLAISSTCDVPSWARELLGSFKFTDSAGKTVPMHSLFGDRIEIYKANKAKQHELILQKVNKVDPSVSEYSQMLFFDNQTDNVHSVSRIGVTSFYCPSGMTKGTFEKGLEMWRSAQLSKM</sequence>
<dbReference type="SFLD" id="SFLDG01131">
    <property type="entry name" value="C1.5.2:_MDP_Like"/>
    <property type="match status" value="1"/>
</dbReference>
<dbReference type="InterPro" id="IPR036412">
    <property type="entry name" value="HAD-like_sf"/>
</dbReference>
<dbReference type="SUPFAM" id="SSF56784">
    <property type="entry name" value="HAD-like"/>
    <property type="match status" value="1"/>
</dbReference>
<name>A0A640KWT7_LEITA</name>
<dbReference type="PANTHER" id="PTHR17901:SF14">
    <property type="entry name" value="MAGNESIUM-DEPENDENT PHOSPHATASE 1"/>
    <property type="match status" value="1"/>
</dbReference>
<reference evidence="1" key="1">
    <citation type="submission" date="2019-11" db="EMBL/GenBank/DDBJ databases">
        <title>Leishmania tarentolae CDS.</title>
        <authorList>
            <person name="Goto Y."/>
            <person name="Yamagishi J."/>
        </authorList>
    </citation>
    <scope>NUCLEOTIDE SEQUENCE [LARGE SCALE GENOMIC DNA]</scope>
    <source>
        <strain evidence="1">Parrot Tar II</strain>
    </source>
</reference>
<organism evidence="1 2">
    <name type="scientific">Leishmania tarentolae</name>
    <name type="common">Sauroleishmania tarentolae</name>
    <dbReference type="NCBI Taxonomy" id="5689"/>
    <lineage>
        <taxon>Eukaryota</taxon>
        <taxon>Discoba</taxon>
        <taxon>Euglenozoa</taxon>
        <taxon>Kinetoplastea</taxon>
        <taxon>Metakinetoplastina</taxon>
        <taxon>Trypanosomatida</taxon>
        <taxon>Trypanosomatidae</taxon>
        <taxon>Leishmaniinae</taxon>
        <taxon>Leishmania</taxon>
        <taxon>lizard Leishmania</taxon>
    </lineage>
</organism>
<accession>A0A640KWT7</accession>
<keyword evidence="2" id="KW-1185">Reference proteome</keyword>
<dbReference type="NCBIfam" id="TIGR01681">
    <property type="entry name" value="HAD-SF-IIIC"/>
    <property type="match status" value="1"/>
</dbReference>
<proteinExistence type="predicted"/>
<dbReference type="AlphaFoldDB" id="A0A640KWT7"/>
<evidence type="ECO:0000313" key="2">
    <source>
        <dbReference type="Proteomes" id="UP000419144"/>
    </source>
</evidence>
<dbReference type="SFLD" id="SFLDG01129">
    <property type="entry name" value="C1.5:_HAD__Beta-PGM__Phosphata"/>
    <property type="match status" value="1"/>
</dbReference>
<dbReference type="SFLD" id="SFLDS00003">
    <property type="entry name" value="Haloacid_Dehalogenase"/>
    <property type="match status" value="1"/>
</dbReference>
<dbReference type="InterPro" id="IPR023214">
    <property type="entry name" value="HAD_sf"/>
</dbReference>
<dbReference type="InterPro" id="IPR010036">
    <property type="entry name" value="MDP_1_eu_arc"/>
</dbReference>
<comment type="caution">
    <text evidence="1">The sequence shown here is derived from an EMBL/GenBank/DDBJ whole genome shotgun (WGS) entry which is preliminary data.</text>
</comment>
<dbReference type="GO" id="GO:0003993">
    <property type="term" value="F:acid phosphatase activity"/>
    <property type="evidence" value="ECO:0007669"/>
    <property type="project" value="TreeGrafter"/>
</dbReference>
<dbReference type="PANTHER" id="PTHR17901">
    <property type="entry name" value="MAGNESIUM-DEPENDENT PHOSPHATASE 1 MDP1"/>
    <property type="match status" value="1"/>
</dbReference>
<dbReference type="OrthoDB" id="2865258at2759"/>
<dbReference type="Pfam" id="PF12689">
    <property type="entry name" value="Acid_PPase"/>
    <property type="match status" value="1"/>
</dbReference>
<gene>
    <name evidence="1" type="ORF">LtaPh_3323600</name>
</gene>
<dbReference type="EMBL" id="BLBS01000052">
    <property type="protein sequence ID" value="GET91969.1"/>
    <property type="molecule type" value="Genomic_DNA"/>
</dbReference>
<dbReference type="NCBIfam" id="TIGR01685">
    <property type="entry name" value="MDP-1"/>
    <property type="match status" value="1"/>
</dbReference>
<protein>
    <recommendedName>
        <fullName evidence="3">Magnesium-dependent phosphatase-1</fullName>
    </recommendedName>
</protein>
<dbReference type="Proteomes" id="UP000419144">
    <property type="component" value="Unassembled WGS sequence"/>
</dbReference>
<dbReference type="InterPro" id="IPR010033">
    <property type="entry name" value="HAD_SF_ppase_IIIC"/>
</dbReference>
<evidence type="ECO:0008006" key="3">
    <source>
        <dbReference type="Google" id="ProtNLM"/>
    </source>
</evidence>